<dbReference type="PANTHER" id="PTHR30461">
    <property type="entry name" value="DNA-INVERTASE FROM LAMBDOID PROPHAGE"/>
    <property type="match status" value="1"/>
</dbReference>
<dbReference type="InterPro" id="IPR050639">
    <property type="entry name" value="SSR_resolvase"/>
</dbReference>
<accession>A0AB38R5K8</accession>
<dbReference type="Gene3D" id="3.90.1750.20">
    <property type="entry name" value="Putative Large Serine Recombinase, Chain B, Domain 2"/>
    <property type="match status" value="1"/>
</dbReference>
<dbReference type="GO" id="GO:0000150">
    <property type="term" value="F:DNA strand exchange activity"/>
    <property type="evidence" value="ECO:0007669"/>
    <property type="project" value="InterPro"/>
</dbReference>
<feature type="domain" description="Resolvase/invertase-type recombinase catalytic" evidence="1">
    <location>
        <begin position="6"/>
        <end position="152"/>
    </location>
</feature>
<dbReference type="EMBL" id="CP096563">
    <property type="protein sequence ID" value="UPU40638.1"/>
    <property type="molecule type" value="Genomic_DNA"/>
</dbReference>
<dbReference type="Pfam" id="PF07508">
    <property type="entry name" value="Recombinase"/>
    <property type="match status" value="1"/>
</dbReference>
<feature type="domain" description="Recombinase" evidence="2">
    <location>
        <begin position="161"/>
        <end position="261"/>
    </location>
</feature>
<name>A0AB38R5K8_RHOSG</name>
<dbReference type="AlphaFoldDB" id="A0AB38R5K8"/>
<dbReference type="InterPro" id="IPR006119">
    <property type="entry name" value="Resolv_N"/>
</dbReference>
<keyword evidence="4" id="KW-1185">Reference proteome</keyword>
<dbReference type="Pfam" id="PF13408">
    <property type="entry name" value="Zn_ribbon_recom"/>
    <property type="match status" value="1"/>
</dbReference>
<evidence type="ECO:0000259" key="1">
    <source>
        <dbReference type="PROSITE" id="PS51736"/>
    </source>
</evidence>
<dbReference type="Gene3D" id="3.40.50.1390">
    <property type="entry name" value="Resolvase, N-terminal catalytic domain"/>
    <property type="match status" value="1"/>
</dbReference>
<dbReference type="PROSITE" id="PS51737">
    <property type="entry name" value="RECOMBINASE_DNA_BIND"/>
    <property type="match status" value="1"/>
</dbReference>
<dbReference type="InterPro" id="IPR011109">
    <property type="entry name" value="DNA_bind_recombinase_dom"/>
</dbReference>
<dbReference type="GO" id="GO:0003677">
    <property type="term" value="F:DNA binding"/>
    <property type="evidence" value="ECO:0007669"/>
    <property type="project" value="InterPro"/>
</dbReference>
<dbReference type="Proteomes" id="UP000831484">
    <property type="component" value="Chromosome"/>
</dbReference>
<evidence type="ECO:0000259" key="2">
    <source>
        <dbReference type="PROSITE" id="PS51737"/>
    </source>
</evidence>
<dbReference type="PROSITE" id="PS51736">
    <property type="entry name" value="RECOMBINASES_3"/>
    <property type="match status" value="1"/>
</dbReference>
<evidence type="ECO:0000313" key="4">
    <source>
        <dbReference type="Proteomes" id="UP000831484"/>
    </source>
</evidence>
<dbReference type="InterPro" id="IPR036162">
    <property type="entry name" value="Resolvase-like_N_sf"/>
</dbReference>
<organism evidence="3 4">
    <name type="scientific">Rhodococcus qingshengii JCM 15477</name>
    <dbReference type="NCBI Taxonomy" id="1303681"/>
    <lineage>
        <taxon>Bacteria</taxon>
        <taxon>Bacillati</taxon>
        <taxon>Actinomycetota</taxon>
        <taxon>Actinomycetes</taxon>
        <taxon>Mycobacteriales</taxon>
        <taxon>Nocardiaceae</taxon>
        <taxon>Rhodococcus</taxon>
        <taxon>Rhodococcus erythropolis group</taxon>
    </lineage>
</organism>
<dbReference type="CDD" id="cd00338">
    <property type="entry name" value="Ser_Recombinase"/>
    <property type="match status" value="1"/>
</dbReference>
<sequence length="447" mass="50517">MNHPSSAAIYVRISLDREDEAGVTRQREDCQELATKLGWRVGQVYEDNSVSAYKRKVRPEWQSMLDDLRSGIRDGVIFYDLDRIARQPRDLEDLIDVIELKKIPNKVVTGDVNLSDDNGLFMARLLVNVGNKASKDTGRRVARAALQRAQQGKPQKAVTRPFGYTHDYKIIESEAKLIREAYERVIAGESLTSILKDWQQIPTVEGKRWHRQTVKKILQAPRNAAIRTYRGEEVAVGNWEPIVSREVWQAAQDVFNARTQPMPDTTSVYLLSRIARCGKCGSPMYGRAQNKTRKASYTCMSALGGCGGINRQMKPVDEYISGLIKRQMAKGKPVAPPVDDHAAEIAEIETRISDLRQAWTDKQIDLSDFIAMRDAETQKLKSFERAKAQASATQISDTFAENFDDANLSQQRALIKRYLTAVVIHPAVRGARKVDFDAIEPIWKKII</sequence>
<dbReference type="RefSeq" id="WP_064075420.1">
    <property type="nucleotide sequence ID" value="NZ_CP096563.1"/>
</dbReference>
<gene>
    <name evidence="3" type="ORF">M0639_16275</name>
</gene>
<dbReference type="InterPro" id="IPR025827">
    <property type="entry name" value="Zn_ribbon_recom_dom"/>
</dbReference>
<dbReference type="SMART" id="SM00857">
    <property type="entry name" value="Resolvase"/>
    <property type="match status" value="1"/>
</dbReference>
<dbReference type="PANTHER" id="PTHR30461:SF23">
    <property type="entry name" value="DNA RECOMBINASE-RELATED"/>
    <property type="match status" value="1"/>
</dbReference>
<dbReference type="SUPFAM" id="SSF53041">
    <property type="entry name" value="Resolvase-like"/>
    <property type="match status" value="1"/>
</dbReference>
<dbReference type="InterPro" id="IPR038109">
    <property type="entry name" value="DNA_bind_recomb_sf"/>
</dbReference>
<protein>
    <submittedName>
        <fullName evidence="3">Recombinase family protein</fullName>
    </submittedName>
</protein>
<evidence type="ECO:0000313" key="3">
    <source>
        <dbReference type="EMBL" id="UPU40638.1"/>
    </source>
</evidence>
<reference evidence="4" key="1">
    <citation type="journal article" date="2022" name="Environ. Microbiol.">
        <title>Functional analysis, diversity, and distribution of carbendazim hydrolases MheI and CbmA, responsible for the initial step in carbendazim degradation.</title>
        <authorList>
            <person name="Zhang M."/>
            <person name="Bai X."/>
            <person name="Li Q."/>
            <person name="Zhang L."/>
            <person name="Zhu Q."/>
            <person name="Gao S."/>
            <person name="Ke Z."/>
            <person name="Jiang M."/>
            <person name="Hu J."/>
            <person name="Qiu J."/>
            <person name="Hong Q."/>
        </authorList>
    </citation>
    <scope>NUCLEOTIDE SEQUENCE [LARGE SCALE GENOMIC DNA]</scope>
    <source>
        <strain evidence="4">djl-6</strain>
    </source>
</reference>
<dbReference type="Pfam" id="PF00239">
    <property type="entry name" value="Resolvase"/>
    <property type="match status" value="1"/>
</dbReference>
<proteinExistence type="predicted"/>